<dbReference type="GO" id="GO:0071011">
    <property type="term" value="C:precatalytic spliceosome"/>
    <property type="evidence" value="ECO:0007669"/>
    <property type="project" value="TreeGrafter"/>
</dbReference>
<dbReference type="AlphaFoldDB" id="A0A1X2GP11"/>
<evidence type="ECO:0000313" key="8">
    <source>
        <dbReference type="EMBL" id="ORX58251.1"/>
    </source>
</evidence>
<accession>A0A1X2GP11</accession>
<dbReference type="InterPro" id="IPR003954">
    <property type="entry name" value="RRM_euk-type"/>
</dbReference>
<reference evidence="8 9" key="1">
    <citation type="submission" date="2016-07" db="EMBL/GenBank/DDBJ databases">
        <title>Pervasive Adenine N6-methylation of Active Genes in Fungi.</title>
        <authorList>
            <consortium name="DOE Joint Genome Institute"/>
            <person name="Mondo S.J."/>
            <person name="Dannebaum R.O."/>
            <person name="Kuo R.C."/>
            <person name="Labutti K."/>
            <person name="Haridas S."/>
            <person name="Kuo A."/>
            <person name="Salamov A."/>
            <person name="Ahrendt S.R."/>
            <person name="Lipzen A."/>
            <person name="Sullivan W."/>
            <person name="Andreopoulos W.B."/>
            <person name="Clum A."/>
            <person name="Lindquist E."/>
            <person name="Daum C."/>
            <person name="Ramamoorthy G.K."/>
            <person name="Gryganskyi A."/>
            <person name="Culley D."/>
            <person name="Magnuson J.K."/>
            <person name="James T.Y."/>
            <person name="O'Malley M.A."/>
            <person name="Stajich J.E."/>
            <person name="Spatafora J.W."/>
            <person name="Visel A."/>
            <person name="Grigoriev I.V."/>
        </authorList>
    </citation>
    <scope>NUCLEOTIDE SEQUENCE [LARGE SCALE GENOMIC DNA]</scope>
    <source>
        <strain evidence="8 9">NRRL 3301</strain>
    </source>
</reference>
<organism evidence="8 9">
    <name type="scientific">Hesseltinella vesiculosa</name>
    <dbReference type="NCBI Taxonomy" id="101127"/>
    <lineage>
        <taxon>Eukaryota</taxon>
        <taxon>Fungi</taxon>
        <taxon>Fungi incertae sedis</taxon>
        <taxon>Mucoromycota</taxon>
        <taxon>Mucoromycotina</taxon>
        <taxon>Mucoromycetes</taxon>
        <taxon>Mucorales</taxon>
        <taxon>Cunninghamellaceae</taxon>
        <taxon>Hesseltinella</taxon>
    </lineage>
</organism>
<dbReference type="InterPro" id="IPR000467">
    <property type="entry name" value="G_patch_dom"/>
</dbReference>
<dbReference type="FunFam" id="3.30.70.330:FF:000382">
    <property type="entry name" value="G-patch domain-containing protein"/>
    <property type="match status" value="1"/>
</dbReference>
<keyword evidence="5" id="KW-0539">Nucleus</keyword>
<dbReference type="SMART" id="SM00443">
    <property type="entry name" value="G_patch"/>
    <property type="match status" value="1"/>
</dbReference>
<dbReference type="InterPro" id="IPR040052">
    <property type="entry name" value="RBM17"/>
</dbReference>
<evidence type="ECO:0000256" key="2">
    <source>
        <dbReference type="ARBA" id="ARBA00022664"/>
    </source>
</evidence>
<comment type="caution">
    <text evidence="8">The sequence shown here is derived from an EMBL/GenBank/DDBJ whole genome shotgun (WGS) entry which is preliminary data.</text>
</comment>
<evidence type="ECO:0000259" key="7">
    <source>
        <dbReference type="PROSITE" id="PS50174"/>
    </source>
</evidence>
<feature type="compositionally biased region" description="Basic and acidic residues" evidence="6">
    <location>
        <begin position="13"/>
        <end position="23"/>
    </location>
</feature>
<sequence length="434" mass="47365">MFAQFADLIAPSKKADQKKKDEPPSAPLPNPSVAKEAPSNNDTSLANEQPTVPPPSIATPTTPSVATVSSGWSNRQQFRPVHRQRPQNQVRAKPAFVIPAGATVVSTTTIDKPPASVHSQPTPASGTSSVKPSPAHLPAKDSLLPSTKSYMKQDPPKSRKKNKAKQEGPPPIDLYEDYDPLKPTDYEQYKEEMAILRHSKRRNSDSSSSSRSPSPDRQRNHSFAPSYEHSDSATSPHRTIPAPAPSAFTQVNLQETGDEAYQRRLLLSQQRQAQDAQQAMIPASQESAAWKMMNKYGWQAGQGLGKTEEGIQSALAVEARGDGSGVIMPQKRASTVMLLTNMVVPDDVDDALQQETAEECARFGEVERCIVYQVPAHIPVPEDQSVRIFVKFANGSSLQQALRGLHGRYFGGRIVSAVAYDPDRFDALDLDPSN</sequence>
<dbReference type="SMART" id="SM00361">
    <property type="entry name" value="RRM_1"/>
    <property type="match status" value="1"/>
</dbReference>
<keyword evidence="2" id="KW-0507">mRNA processing</keyword>
<keyword evidence="4" id="KW-0508">mRNA splicing</keyword>
<evidence type="ECO:0000313" key="9">
    <source>
        <dbReference type="Proteomes" id="UP000242146"/>
    </source>
</evidence>
<dbReference type="PROSITE" id="PS50174">
    <property type="entry name" value="G_PATCH"/>
    <property type="match status" value="1"/>
</dbReference>
<keyword evidence="9" id="KW-1185">Reference proteome</keyword>
<evidence type="ECO:0000256" key="1">
    <source>
        <dbReference type="ARBA" id="ARBA00004123"/>
    </source>
</evidence>
<comment type="subcellular location">
    <subcellularLocation>
        <location evidence="1">Nucleus</location>
    </subcellularLocation>
</comment>
<dbReference type="OrthoDB" id="5411533at2759"/>
<dbReference type="InterPro" id="IPR035979">
    <property type="entry name" value="RBD_domain_sf"/>
</dbReference>
<dbReference type="GO" id="GO:0003723">
    <property type="term" value="F:RNA binding"/>
    <property type="evidence" value="ECO:0007669"/>
    <property type="project" value="UniProtKB-KW"/>
</dbReference>
<keyword evidence="3" id="KW-0694">RNA-binding</keyword>
<dbReference type="Proteomes" id="UP000242146">
    <property type="component" value="Unassembled WGS sequence"/>
</dbReference>
<dbReference type="Pfam" id="PF01585">
    <property type="entry name" value="G-patch"/>
    <property type="match status" value="1"/>
</dbReference>
<evidence type="ECO:0000256" key="3">
    <source>
        <dbReference type="ARBA" id="ARBA00022884"/>
    </source>
</evidence>
<feature type="non-terminal residue" evidence="8">
    <location>
        <position position="1"/>
    </location>
</feature>
<dbReference type="SUPFAM" id="SSF54928">
    <property type="entry name" value="RNA-binding domain, RBD"/>
    <property type="match status" value="1"/>
</dbReference>
<dbReference type="PANTHER" id="PTHR13288:SF8">
    <property type="entry name" value="SPLICING FACTOR 45"/>
    <property type="match status" value="1"/>
</dbReference>
<feature type="compositionally biased region" description="Basic and acidic residues" evidence="6">
    <location>
        <begin position="179"/>
        <end position="195"/>
    </location>
</feature>
<evidence type="ECO:0000256" key="6">
    <source>
        <dbReference type="SAM" id="MobiDB-lite"/>
    </source>
</evidence>
<name>A0A1X2GP11_9FUNG</name>
<dbReference type="PANTHER" id="PTHR13288">
    <property type="entry name" value="SPLICING FACTOR 45 SPF45"/>
    <property type="match status" value="1"/>
</dbReference>
<feature type="compositionally biased region" description="Polar residues" evidence="6">
    <location>
        <begin position="38"/>
        <end position="49"/>
    </location>
</feature>
<dbReference type="STRING" id="101127.A0A1X2GP11"/>
<protein>
    <recommendedName>
        <fullName evidence="7">G-patch domain-containing protein</fullName>
    </recommendedName>
</protein>
<evidence type="ECO:0000256" key="5">
    <source>
        <dbReference type="ARBA" id="ARBA00023242"/>
    </source>
</evidence>
<feature type="domain" description="G-patch" evidence="7">
    <location>
        <begin position="285"/>
        <end position="331"/>
    </location>
</feature>
<dbReference type="EMBL" id="MCGT01000007">
    <property type="protein sequence ID" value="ORX58251.1"/>
    <property type="molecule type" value="Genomic_DNA"/>
</dbReference>
<feature type="compositionally biased region" description="Low complexity" evidence="6">
    <location>
        <begin position="58"/>
        <end position="70"/>
    </location>
</feature>
<feature type="region of interest" description="Disordered" evidence="6">
    <location>
        <begin position="1"/>
        <end position="244"/>
    </location>
</feature>
<dbReference type="InterPro" id="IPR012677">
    <property type="entry name" value="Nucleotide-bd_a/b_plait_sf"/>
</dbReference>
<dbReference type="Gene3D" id="3.30.70.330">
    <property type="match status" value="1"/>
</dbReference>
<feature type="compositionally biased region" description="Polar residues" evidence="6">
    <location>
        <begin position="117"/>
        <end position="131"/>
    </location>
</feature>
<proteinExistence type="predicted"/>
<dbReference type="GO" id="GO:0045292">
    <property type="term" value="P:mRNA cis splicing, via spliceosome"/>
    <property type="evidence" value="ECO:0007669"/>
    <property type="project" value="InterPro"/>
</dbReference>
<gene>
    <name evidence="8" type="ORF">DM01DRAFT_1405870</name>
</gene>
<evidence type="ECO:0000256" key="4">
    <source>
        <dbReference type="ARBA" id="ARBA00023187"/>
    </source>
</evidence>